<keyword evidence="2" id="KW-1185">Reference proteome</keyword>
<evidence type="ECO:0000313" key="2">
    <source>
        <dbReference type="Proteomes" id="UP000281406"/>
    </source>
</evidence>
<reference evidence="1 2" key="1">
    <citation type="submission" date="2018-10" db="EMBL/GenBank/DDBJ databases">
        <title>Genome assembly for a Yunnan-Guizhou Plateau 3E fish, Anabarilius grahami (Regan), and its evolutionary and genetic applications.</title>
        <authorList>
            <person name="Jiang W."/>
        </authorList>
    </citation>
    <scope>NUCLEOTIDE SEQUENCE [LARGE SCALE GENOMIC DNA]</scope>
    <source>
        <strain evidence="1">AG-KIZ</strain>
        <tissue evidence="1">Muscle</tissue>
    </source>
</reference>
<protein>
    <submittedName>
        <fullName evidence="1">Uncharacterized protein</fullName>
    </submittedName>
</protein>
<organism evidence="1 2">
    <name type="scientific">Anabarilius grahami</name>
    <name type="common">Kanglang fish</name>
    <name type="synonym">Barilius grahami</name>
    <dbReference type="NCBI Taxonomy" id="495550"/>
    <lineage>
        <taxon>Eukaryota</taxon>
        <taxon>Metazoa</taxon>
        <taxon>Chordata</taxon>
        <taxon>Craniata</taxon>
        <taxon>Vertebrata</taxon>
        <taxon>Euteleostomi</taxon>
        <taxon>Actinopterygii</taxon>
        <taxon>Neopterygii</taxon>
        <taxon>Teleostei</taxon>
        <taxon>Ostariophysi</taxon>
        <taxon>Cypriniformes</taxon>
        <taxon>Xenocyprididae</taxon>
        <taxon>Xenocypridinae</taxon>
        <taxon>Xenocypridinae incertae sedis</taxon>
        <taxon>Anabarilius</taxon>
    </lineage>
</organism>
<sequence>MKETAGEDIRREDVSLLAEIVPHLQHKLKDIVDTVHRVGPKTKDKSRRVIIQFCMRKHRDEFWRSTKVSDVCKIREIKFTKDLSKEDREARTALWPRISEARAAGKKAYYRGPYGYIEGTRIVKDG</sequence>
<proteinExistence type="predicted"/>
<evidence type="ECO:0000313" key="1">
    <source>
        <dbReference type="EMBL" id="ROL42063.1"/>
    </source>
</evidence>
<dbReference type="AlphaFoldDB" id="A0A3N0Y780"/>
<dbReference type="Proteomes" id="UP000281406">
    <property type="component" value="Unassembled WGS sequence"/>
</dbReference>
<dbReference type="EMBL" id="RJVU01050431">
    <property type="protein sequence ID" value="ROL42063.1"/>
    <property type="molecule type" value="Genomic_DNA"/>
</dbReference>
<dbReference type="OrthoDB" id="8843611at2759"/>
<accession>A0A3N0Y780</accession>
<name>A0A3N0Y780_ANAGA</name>
<comment type="caution">
    <text evidence="1">The sequence shown here is derived from an EMBL/GenBank/DDBJ whole genome shotgun (WGS) entry which is preliminary data.</text>
</comment>
<gene>
    <name evidence="1" type="ORF">DPX16_19510</name>
</gene>